<keyword evidence="8" id="KW-1185">Reference proteome</keyword>
<dbReference type="OrthoDB" id="193885at2"/>
<dbReference type="PANTHER" id="PTHR42852">
    <property type="entry name" value="THIOL:DISULFIDE INTERCHANGE PROTEIN DSBE"/>
    <property type="match status" value="1"/>
</dbReference>
<dbReference type="InterPro" id="IPR050553">
    <property type="entry name" value="Thioredoxin_ResA/DsbE_sf"/>
</dbReference>
<evidence type="ECO:0000256" key="2">
    <source>
        <dbReference type="ARBA" id="ARBA00022748"/>
    </source>
</evidence>
<feature type="chain" id="PRO_5002894374" evidence="5">
    <location>
        <begin position="33"/>
        <end position="576"/>
    </location>
</feature>
<dbReference type="GO" id="GO:0017004">
    <property type="term" value="P:cytochrome complex assembly"/>
    <property type="evidence" value="ECO:0007669"/>
    <property type="project" value="UniProtKB-KW"/>
</dbReference>
<comment type="caution">
    <text evidence="7">The sequence shown here is derived from an EMBL/GenBank/DDBJ whole genome shotgun (WGS) entry which is preliminary data.</text>
</comment>
<evidence type="ECO:0000256" key="5">
    <source>
        <dbReference type="SAM" id="SignalP"/>
    </source>
</evidence>
<evidence type="ECO:0000259" key="6">
    <source>
        <dbReference type="PROSITE" id="PS51352"/>
    </source>
</evidence>
<keyword evidence="3" id="KW-1015">Disulfide bond</keyword>
<evidence type="ECO:0000256" key="3">
    <source>
        <dbReference type="ARBA" id="ARBA00023157"/>
    </source>
</evidence>
<proteinExistence type="predicted"/>
<evidence type="ECO:0000313" key="8">
    <source>
        <dbReference type="Proteomes" id="UP000003688"/>
    </source>
</evidence>
<name>B9XH22_PEDPL</name>
<dbReference type="PROSITE" id="PS00194">
    <property type="entry name" value="THIOREDOXIN_1"/>
    <property type="match status" value="1"/>
</dbReference>
<dbReference type="InterPro" id="IPR017937">
    <property type="entry name" value="Thioredoxin_CS"/>
</dbReference>
<keyword evidence="5" id="KW-0732">Signal</keyword>
<dbReference type="InterPro" id="IPR013766">
    <property type="entry name" value="Thioredoxin_domain"/>
</dbReference>
<dbReference type="Proteomes" id="UP000003688">
    <property type="component" value="Unassembled WGS sequence"/>
</dbReference>
<protein>
    <submittedName>
        <fullName evidence="7">Redoxin domain protein</fullName>
    </submittedName>
</protein>
<dbReference type="SUPFAM" id="SSF52833">
    <property type="entry name" value="Thioredoxin-like"/>
    <property type="match status" value="1"/>
</dbReference>
<evidence type="ECO:0000256" key="4">
    <source>
        <dbReference type="ARBA" id="ARBA00023284"/>
    </source>
</evidence>
<feature type="domain" description="Thioredoxin" evidence="6">
    <location>
        <begin position="419"/>
        <end position="563"/>
    </location>
</feature>
<dbReference type="Gene3D" id="3.40.30.10">
    <property type="entry name" value="Glutaredoxin"/>
    <property type="match status" value="1"/>
</dbReference>
<sequence precursor="true">MRSNPEALPFCQRGIVQLFMLSLLFLSAPIHADTPPVNAELSVLGRQVLKLLQIHDAEQFSTNVAASLQDWRKVQSASTMVTKENPLNPAFEKHLERQRMVIAESARIVLAQAKRLGLDSAQVHFTFKEARSSQAGTTRNPLIQAEGEDLSYLDQAIIVLTAEPAGGVQTNSSLPGQYELCLAHVAKFPGGWRVDQGIRWLRFPAGVADAEMTHELDLLTKIDKHKSISGSDDPAMAALGESIARFIQQKDEKSFISQAIRSRDEIWADFMKTHASEKPAPNRKELEADWQPWRDGITESARGLLAQLDQYGIDFTGAKLSVKRSEVEHAYQYSSFGKLEDTDGYPFKVAFTVESDQKSKTGRPIAGEYVVMAKRTKRTDKRWVLEGDFWWSKFPAGVLDEAQQKELEYENYAQLKGSLPPGADAPNVEFVRVDNQNKLKLSDFHGKVLVLDIWATWCGPCQEPMAKLQLLASKHPEWKGKVEVASLSIDDDLATAQKHLNKRDWTNSFNLWAGPGGYKSIPAKGFRLYGVPTLYVINTEGKVVTAGHPEILQTETLVEMQLNKAKDLTPTPAETH</sequence>
<evidence type="ECO:0000313" key="7">
    <source>
        <dbReference type="EMBL" id="EEF60943.1"/>
    </source>
</evidence>
<gene>
    <name evidence="7" type="ORF">Cflav_PD4112</name>
</gene>
<reference evidence="7 8" key="1">
    <citation type="journal article" date="2011" name="J. Bacteriol.">
        <title>Genome sequence of 'Pedosphaera parvula' Ellin514, an aerobic Verrucomicrobial isolate from pasture soil.</title>
        <authorList>
            <person name="Kant R."/>
            <person name="van Passel M.W."/>
            <person name="Sangwan P."/>
            <person name="Palva A."/>
            <person name="Lucas S."/>
            <person name="Copeland A."/>
            <person name="Lapidus A."/>
            <person name="Glavina Del Rio T."/>
            <person name="Dalin E."/>
            <person name="Tice H."/>
            <person name="Bruce D."/>
            <person name="Goodwin L."/>
            <person name="Pitluck S."/>
            <person name="Chertkov O."/>
            <person name="Larimer F.W."/>
            <person name="Land M.L."/>
            <person name="Hauser L."/>
            <person name="Brettin T.S."/>
            <person name="Detter J.C."/>
            <person name="Han S."/>
            <person name="de Vos W.M."/>
            <person name="Janssen P.H."/>
            <person name="Smidt H."/>
        </authorList>
    </citation>
    <scope>NUCLEOTIDE SEQUENCE [LARGE SCALE GENOMIC DNA]</scope>
    <source>
        <strain evidence="7 8">Ellin514</strain>
    </source>
</reference>
<dbReference type="GO" id="GO:0030313">
    <property type="term" value="C:cell envelope"/>
    <property type="evidence" value="ECO:0007669"/>
    <property type="project" value="UniProtKB-SubCell"/>
</dbReference>
<dbReference type="InterPro" id="IPR036249">
    <property type="entry name" value="Thioredoxin-like_sf"/>
</dbReference>
<dbReference type="AlphaFoldDB" id="B9XH22"/>
<dbReference type="EMBL" id="ABOX02000013">
    <property type="protein sequence ID" value="EEF60943.1"/>
    <property type="molecule type" value="Genomic_DNA"/>
</dbReference>
<organism evidence="7 8">
    <name type="scientific">Pedosphaera parvula (strain Ellin514)</name>
    <dbReference type="NCBI Taxonomy" id="320771"/>
    <lineage>
        <taxon>Bacteria</taxon>
        <taxon>Pseudomonadati</taxon>
        <taxon>Verrucomicrobiota</taxon>
        <taxon>Pedosphaerae</taxon>
        <taxon>Pedosphaerales</taxon>
        <taxon>Pedosphaeraceae</taxon>
        <taxon>Pedosphaera</taxon>
    </lineage>
</organism>
<dbReference type="PROSITE" id="PS51352">
    <property type="entry name" value="THIOREDOXIN_2"/>
    <property type="match status" value="1"/>
</dbReference>
<dbReference type="CDD" id="cd02966">
    <property type="entry name" value="TlpA_like_family"/>
    <property type="match status" value="1"/>
</dbReference>
<keyword evidence="4" id="KW-0676">Redox-active center</keyword>
<dbReference type="PANTHER" id="PTHR42852:SF6">
    <property type="entry name" value="THIOL:DISULFIDE INTERCHANGE PROTEIN DSBE"/>
    <property type="match status" value="1"/>
</dbReference>
<evidence type="ECO:0000256" key="1">
    <source>
        <dbReference type="ARBA" id="ARBA00004196"/>
    </source>
</evidence>
<dbReference type="STRING" id="320771.Cflav_PD4112"/>
<dbReference type="Pfam" id="PF08534">
    <property type="entry name" value="Redoxin"/>
    <property type="match status" value="1"/>
</dbReference>
<comment type="subcellular location">
    <subcellularLocation>
        <location evidence="1">Cell envelope</location>
    </subcellularLocation>
</comment>
<keyword evidence="2" id="KW-0201">Cytochrome c-type biogenesis</keyword>
<dbReference type="InterPro" id="IPR013740">
    <property type="entry name" value="Redoxin"/>
</dbReference>
<feature type="signal peptide" evidence="5">
    <location>
        <begin position="1"/>
        <end position="32"/>
    </location>
</feature>
<accession>B9XH22</accession>
<dbReference type="RefSeq" id="WP_007415118.1">
    <property type="nucleotide sequence ID" value="NZ_ABOX02000013.1"/>
</dbReference>